<dbReference type="EMBL" id="JAHRIN010067329">
    <property type="protein sequence ID" value="MEQ2214316.1"/>
    <property type="molecule type" value="Genomic_DNA"/>
</dbReference>
<evidence type="ECO:0000313" key="5">
    <source>
        <dbReference type="Proteomes" id="UP001434883"/>
    </source>
</evidence>
<dbReference type="Gene3D" id="1.25.40.410">
    <property type="match status" value="1"/>
</dbReference>
<evidence type="ECO:0000256" key="1">
    <source>
        <dbReference type="ARBA" id="ARBA00022658"/>
    </source>
</evidence>
<keyword evidence="5" id="KW-1185">Reference proteome</keyword>
<protein>
    <recommendedName>
        <fullName evidence="3">DOCKER domain-containing protein</fullName>
    </recommendedName>
</protein>
<proteinExistence type="inferred from homology"/>
<dbReference type="Proteomes" id="UP001434883">
    <property type="component" value="Unassembled WGS sequence"/>
</dbReference>
<evidence type="ECO:0000259" key="3">
    <source>
        <dbReference type="PROSITE" id="PS51651"/>
    </source>
</evidence>
<dbReference type="InterPro" id="IPR043161">
    <property type="entry name" value="DOCK_C_lobe_A"/>
</dbReference>
<dbReference type="Pfam" id="PF20421">
    <property type="entry name" value="DHR-2_Lobe_C"/>
    <property type="match status" value="1"/>
</dbReference>
<evidence type="ECO:0000256" key="2">
    <source>
        <dbReference type="PROSITE-ProRule" id="PRU00984"/>
    </source>
</evidence>
<accession>A0ABV0S2H5</accession>
<dbReference type="PROSITE" id="PS51651">
    <property type="entry name" value="DOCKER"/>
    <property type="match status" value="1"/>
</dbReference>
<dbReference type="InterPro" id="IPR027357">
    <property type="entry name" value="DOCKER_dom"/>
</dbReference>
<sequence length="283" mass="33077">MLEVVLRFFKPQAAMYEAINEVYKILLPIHEANRDFKKLASVHGKLQEAFNKVYNQAYLQITYAEPYFDTYELKERITYFDKNYNLRTFMYCTPFTLDGRAHGDLHEQYKRKTILTTSHAFPYIKTRVNVIHKEEVAACRRRYQMCEDALRKNKALIGPDQREYHRELERNYNKLKEALGPLITRKIPQLYRPLPVQADRKYVAFSPDLSENTSDVIMEDMKVSAGCGGVLIGLFHFITQYSTVPLLYNDLLAVCNHITGQLHGTHTWPLTSFLACHVEREVV</sequence>
<dbReference type="Gene3D" id="1.20.58.740">
    <property type="match status" value="1"/>
</dbReference>
<feature type="domain" description="DOCKER" evidence="3">
    <location>
        <begin position="1"/>
        <end position="283"/>
    </location>
</feature>
<dbReference type="PANTHER" id="PTHR23317:SF65">
    <property type="entry name" value="DEDICATOR OF CYTOKINESIS PROTEIN 6"/>
    <property type="match status" value="1"/>
</dbReference>
<dbReference type="InterPro" id="IPR046769">
    <property type="entry name" value="DOCKER_Lobe_A"/>
</dbReference>
<dbReference type="InterPro" id="IPR046770">
    <property type="entry name" value="DOCKER_Lobe_B"/>
</dbReference>
<comment type="similarity">
    <text evidence="2">Belongs to the DOCK family.</text>
</comment>
<reference evidence="4 5" key="1">
    <citation type="submission" date="2021-06" db="EMBL/GenBank/DDBJ databases">
        <authorList>
            <person name="Palmer J.M."/>
        </authorList>
    </citation>
    <scope>NUCLEOTIDE SEQUENCE [LARGE SCALE GENOMIC DNA]</scope>
    <source>
        <strain evidence="4 5">XC_2019</strain>
        <tissue evidence="4">Muscle</tissue>
    </source>
</reference>
<keyword evidence="1" id="KW-0344">Guanine-nucleotide releasing factor</keyword>
<dbReference type="InterPro" id="IPR026791">
    <property type="entry name" value="DOCK"/>
</dbReference>
<organism evidence="4 5">
    <name type="scientific">Xenoophorus captivus</name>
    <dbReference type="NCBI Taxonomy" id="1517983"/>
    <lineage>
        <taxon>Eukaryota</taxon>
        <taxon>Metazoa</taxon>
        <taxon>Chordata</taxon>
        <taxon>Craniata</taxon>
        <taxon>Vertebrata</taxon>
        <taxon>Euteleostomi</taxon>
        <taxon>Actinopterygii</taxon>
        <taxon>Neopterygii</taxon>
        <taxon>Teleostei</taxon>
        <taxon>Neoteleostei</taxon>
        <taxon>Acanthomorphata</taxon>
        <taxon>Ovalentaria</taxon>
        <taxon>Atherinomorphae</taxon>
        <taxon>Cyprinodontiformes</taxon>
        <taxon>Goodeidae</taxon>
        <taxon>Xenoophorus</taxon>
    </lineage>
</organism>
<gene>
    <name evidence="4" type="ORF">XENOCAPTIV_001158</name>
</gene>
<dbReference type="InterPro" id="IPR046773">
    <property type="entry name" value="DOCKER_Lobe_C"/>
</dbReference>
<name>A0ABV0S2H5_9TELE</name>
<dbReference type="Pfam" id="PF20422">
    <property type="entry name" value="DHR-2_Lobe_B"/>
    <property type="match status" value="1"/>
</dbReference>
<dbReference type="Pfam" id="PF06920">
    <property type="entry name" value="DHR-2_Lobe_A"/>
    <property type="match status" value="1"/>
</dbReference>
<comment type="caution">
    <text evidence="4">The sequence shown here is derived from an EMBL/GenBank/DDBJ whole genome shotgun (WGS) entry which is preliminary data.</text>
</comment>
<dbReference type="PANTHER" id="PTHR23317">
    <property type="entry name" value="DEDICATOR OF CYTOKINESIS DOCK"/>
    <property type="match status" value="1"/>
</dbReference>
<dbReference type="InterPro" id="IPR043162">
    <property type="entry name" value="DOCK_C_lobe_C"/>
</dbReference>
<evidence type="ECO:0000313" key="4">
    <source>
        <dbReference type="EMBL" id="MEQ2214316.1"/>
    </source>
</evidence>